<name>A0A7D8Z1D7_VANHU</name>
<feature type="region of interest" description="Disordered" evidence="1">
    <location>
        <begin position="65"/>
        <end position="89"/>
    </location>
</feature>
<feature type="region of interest" description="Disordered" evidence="1">
    <location>
        <begin position="134"/>
        <end position="169"/>
    </location>
</feature>
<accession>A0A7D8Z1D7</accession>
<proteinExistence type="predicted"/>
<protein>
    <submittedName>
        <fullName evidence="2">Uncharacterized protein</fullName>
    </submittedName>
</protein>
<evidence type="ECO:0000256" key="1">
    <source>
        <dbReference type="SAM" id="MobiDB-lite"/>
    </source>
</evidence>
<reference evidence="2 3" key="1">
    <citation type="journal article" date="2019" name="PLoS Genet.">
        <title>Convergent evolution of linked mating-type loci in basidiomycete fungi.</title>
        <authorList>
            <person name="Sun S."/>
            <person name="Coelho M.A."/>
            <person name="Heitman J."/>
            <person name="Nowrousian M."/>
        </authorList>
    </citation>
    <scope>NUCLEOTIDE SEQUENCE [LARGE SCALE GENOMIC DNA]</scope>
    <source>
        <strain evidence="2 3">CBS 4282</strain>
    </source>
</reference>
<feature type="compositionally biased region" description="Low complexity" evidence="1">
    <location>
        <begin position="134"/>
        <end position="147"/>
    </location>
</feature>
<dbReference type="EMBL" id="QKWK01000011">
    <property type="protein sequence ID" value="TXT05966.1"/>
    <property type="molecule type" value="Genomic_DNA"/>
</dbReference>
<keyword evidence="3" id="KW-1185">Reference proteome</keyword>
<sequence>MAEVPTVLGFAAFGFAARCFQLGIQKRPIFAGQSGVGGSCCRRRRARVLLPLLLQLHAASHRSVRQTTTTTAVPLSCPDPSPAHTRRSPGAHCHLDHLRRHRLLRLPPRAEAVSWREAAGVMAPVCCTAWPAAAPTTPSRTQPQATPLTHTPQTRPPRREEEGAQGEAGTRERRRRCRCCMSARTCRTGGRRAWPMACSIVSAARAGR</sequence>
<organism evidence="2 3">
    <name type="scientific">Vanrija humicola</name>
    <name type="common">Yeast</name>
    <name type="synonym">Cryptococcus humicola</name>
    <dbReference type="NCBI Taxonomy" id="5417"/>
    <lineage>
        <taxon>Eukaryota</taxon>
        <taxon>Fungi</taxon>
        <taxon>Dikarya</taxon>
        <taxon>Basidiomycota</taxon>
        <taxon>Agaricomycotina</taxon>
        <taxon>Tremellomycetes</taxon>
        <taxon>Trichosporonales</taxon>
        <taxon>Trichosporonaceae</taxon>
        <taxon>Vanrija</taxon>
    </lineage>
</organism>
<gene>
    <name evidence="2" type="ORF">VHUM_03727</name>
</gene>
<dbReference type="OrthoDB" id="2141050at2759"/>
<evidence type="ECO:0000313" key="2">
    <source>
        <dbReference type="EMBL" id="TXT05966.1"/>
    </source>
</evidence>
<dbReference type="Proteomes" id="UP000473826">
    <property type="component" value="Unassembled WGS sequence"/>
</dbReference>
<evidence type="ECO:0000313" key="3">
    <source>
        <dbReference type="Proteomes" id="UP000473826"/>
    </source>
</evidence>
<dbReference type="AlphaFoldDB" id="A0A7D8Z1D7"/>
<comment type="caution">
    <text evidence="2">The sequence shown here is derived from an EMBL/GenBank/DDBJ whole genome shotgun (WGS) entry which is preliminary data.</text>
</comment>